<reference evidence="1" key="1">
    <citation type="submission" date="2023-02" db="EMBL/GenBank/DDBJ databases">
        <title>Georgenia sp.10Sc9-8, isolated from a soil sample collected from the Taklamakan desert.</title>
        <authorList>
            <person name="Liu S."/>
        </authorList>
    </citation>
    <scope>NUCLEOTIDE SEQUENCE</scope>
    <source>
        <strain evidence="1">10Sc9-8</strain>
    </source>
</reference>
<sequence length="197" mass="22284">MHVLGQFYALAADHVSWDCEVTALRLQRLDIARDFAPVARHGDLLERIGRVSPFRATTPLVRTDDCTGTQTLYRRTTRWVTRLYERGHQYEEKAARTGDPRYRELALQERGKLRYEVQLRTAALTDAGLVTLGDLTEEALWQQAAKYFARSEFGATVGDGATWLTGVLLPRLAAEKTKQVDAVIGQLFLEKHGLAPW</sequence>
<name>A0ABT5TSS1_9MICO</name>
<gene>
    <name evidence="1" type="ORF">PU560_01315</name>
</gene>
<comment type="caution">
    <text evidence="1">The sequence shown here is derived from an EMBL/GenBank/DDBJ whole genome shotgun (WGS) entry which is preliminary data.</text>
</comment>
<proteinExistence type="predicted"/>
<protein>
    <submittedName>
        <fullName evidence="1">Uncharacterized protein</fullName>
    </submittedName>
</protein>
<feature type="non-terminal residue" evidence="1">
    <location>
        <position position="197"/>
    </location>
</feature>
<accession>A0ABT5TSS1</accession>
<evidence type="ECO:0000313" key="2">
    <source>
        <dbReference type="Proteomes" id="UP001165561"/>
    </source>
</evidence>
<evidence type="ECO:0000313" key="1">
    <source>
        <dbReference type="EMBL" id="MDD9205102.1"/>
    </source>
</evidence>
<dbReference type="EMBL" id="JARACI010000264">
    <property type="protein sequence ID" value="MDD9205102.1"/>
    <property type="molecule type" value="Genomic_DNA"/>
</dbReference>
<organism evidence="1 2">
    <name type="scientific">Georgenia halotolerans</name>
    <dbReference type="NCBI Taxonomy" id="3028317"/>
    <lineage>
        <taxon>Bacteria</taxon>
        <taxon>Bacillati</taxon>
        <taxon>Actinomycetota</taxon>
        <taxon>Actinomycetes</taxon>
        <taxon>Micrococcales</taxon>
        <taxon>Bogoriellaceae</taxon>
        <taxon>Georgenia</taxon>
    </lineage>
</organism>
<dbReference type="Proteomes" id="UP001165561">
    <property type="component" value="Unassembled WGS sequence"/>
</dbReference>
<keyword evidence="2" id="KW-1185">Reference proteome</keyword>